<evidence type="ECO:0000313" key="2">
    <source>
        <dbReference type="EMBL" id="KAJ7102610.1"/>
    </source>
</evidence>
<dbReference type="Proteomes" id="UP001222325">
    <property type="component" value="Unassembled WGS sequence"/>
</dbReference>
<reference evidence="2" key="1">
    <citation type="submission" date="2023-03" db="EMBL/GenBank/DDBJ databases">
        <title>Massive genome expansion in bonnet fungi (Mycena s.s.) driven by repeated elements and novel gene families across ecological guilds.</title>
        <authorList>
            <consortium name="Lawrence Berkeley National Laboratory"/>
            <person name="Harder C.B."/>
            <person name="Miyauchi S."/>
            <person name="Viragh M."/>
            <person name="Kuo A."/>
            <person name="Thoen E."/>
            <person name="Andreopoulos B."/>
            <person name="Lu D."/>
            <person name="Skrede I."/>
            <person name="Drula E."/>
            <person name="Henrissat B."/>
            <person name="Morin E."/>
            <person name="Kohler A."/>
            <person name="Barry K."/>
            <person name="LaButti K."/>
            <person name="Morin E."/>
            <person name="Salamov A."/>
            <person name="Lipzen A."/>
            <person name="Mereny Z."/>
            <person name="Hegedus B."/>
            <person name="Baldrian P."/>
            <person name="Stursova M."/>
            <person name="Weitz H."/>
            <person name="Taylor A."/>
            <person name="Grigoriev I.V."/>
            <person name="Nagy L.G."/>
            <person name="Martin F."/>
            <person name="Kauserud H."/>
        </authorList>
    </citation>
    <scope>NUCLEOTIDE SEQUENCE</scope>
    <source>
        <strain evidence="2">CBHHK173m</strain>
    </source>
</reference>
<name>A0AAD6UHG1_9AGAR</name>
<dbReference type="EMBL" id="JARJCN010000003">
    <property type="protein sequence ID" value="KAJ7102610.1"/>
    <property type="molecule type" value="Genomic_DNA"/>
</dbReference>
<feature type="region of interest" description="Disordered" evidence="1">
    <location>
        <begin position="471"/>
        <end position="499"/>
    </location>
</feature>
<evidence type="ECO:0000256" key="1">
    <source>
        <dbReference type="SAM" id="MobiDB-lite"/>
    </source>
</evidence>
<feature type="compositionally biased region" description="Low complexity" evidence="1">
    <location>
        <begin position="488"/>
        <end position="499"/>
    </location>
</feature>
<organism evidence="2 3">
    <name type="scientific">Mycena belliarum</name>
    <dbReference type="NCBI Taxonomy" id="1033014"/>
    <lineage>
        <taxon>Eukaryota</taxon>
        <taxon>Fungi</taxon>
        <taxon>Dikarya</taxon>
        <taxon>Basidiomycota</taxon>
        <taxon>Agaricomycotina</taxon>
        <taxon>Agaricomycetes</taxon>
        <taxon>Agaricomycetidae</taxon>
        <taxon>Agaricales</taxon>
        <taxon>Marasmiineae</taxon>
        <taxon>Mycenaceae</taxon>
        <taxon>Mycena</taxon>
    </lineage>
</organism>
<keyword evidence="3" id="KW-1185">Reference proteome</keyword>
<gene>
    <name evidence="2" type="ORF">B0H15DRAFT_815359</name>
</gene>
<dbReference type="AlphaFoldDB" id="A0AAD6UHG1"/>
<comment type="caution">
    <text evidence="2">The sequence shown here is derived from an EMBL/GenBank/DDBJ whole genome shotgun (WGS) entry which is preliminary data.</text>
</comment>
<evidence type="ECO:0000313" key="3">
    <source>
        <dbReference type="Proteomes" id="UP001222325"/>
    </source>
</evidence>
<accession>A0AAD6UHG1</accession>
<sequence>MALTNTFLETRGLLLLLWFWATERIIQVLASRLRSSSSPQDIWARARLDSVLCETCVRYPANVQSATMIKTLHAAKRMSATPQFSTASSSATITTPTTHSFIYRLSTNMIYSLSKVVEALLCLVYFLFGRSRLHDVEAGMVVEIKADAVPLYPWSVEGVPALALASMTMSAVMVPAAVKPAISPSIPAIIFTSPTVEEKIDLNIDGKELDVTPRAKEIDVKRAPLRQLTNGDTRVHGKVPARKSIRQAKENVRAHPTAPCHPRLYQAPPRLQHTRIAVLSAPAPVAVAPVPETPLYVVPDLIPALPVTKPGSSQWDLEKTRRLDEARAFSDKIKDRRRLSAFLLAPAPGSVASVPANTVGVVPDLIPAPHVVKPGSSQWDFEKTRRLDEARVFSDKVRDRRRRSLPPVLPSSPTAASPTTRHDSAPARLSIQERLQRAVAAATPAVSVAPLWGDVNTTFVLDDEDVATEIWAPPPVREERPARSIPTSSSSSALSSGASSSESLTAVLDALEAELHSPTWFALLARDTGSNGDRDSGHWSEVVSLEDYA</sequence>
<protein>
    <submittedName>
        <fullName evidence="2">Uncharacterized protein</fullName>
    </submittedName>
</protein>
<proteinExistence type="predicted"/>
<feature type="region of interest" description="Disordered" evidence="1">
    <location>
        <begin position="396"/>
        <end position="425"/>
    </location>
</feature>